<dbReference type="Proteomes" id="UP000694700">
    <property type="component" value="Unplaced"/>
</dbReference>
<dbReference type="InterPro" id="IPR050671">
    <property type="entry name" value="CD300_family_receptors"/>
</dbReference>
<dbReference type="GO" id="GO:0004888">
    <property type="term" value="F:transmembrane signaling receptor activity"/>
    <property type="evidence" value="ECO:0007669"/>
    <property type="project" value="TreeGrafter"/>
</dbReference>
<accession>A0A8C1XNU2</accession>
<evidence type="ECO:0000256" key="1">
    <source>
        <dbReference type="ARBA" id="ARBA00004370"/>
    </source>
</evidence>
<organism evidence="7 8">
    <name type="scientific">Cyprinus carpio</name>
    <name type="common">Common carp</name>
    <dbReference type="NCBI Taxonomy" id="7962"/>
    <lineage>
        <taxon>Eukaryota</taxon>
        <taxon>Metazoa</taxon>
        <taxon>Chordata</taxon>
        <taxon>Craniata</taxon>
        <taxon>Vertebrata</taxon>
        <taxon>Euteleostomi</taxon>
        <taxon>Actinopterygii</taxon>
        <taxon>Neopterygii</taxon>
        <taxon>Teleostei</taxon>
        <taxon>Ostariophysi</taxon>
        <taxon>Cypriniformes</taxon>
        <taxon>Cyprinidae</taxon>
        <taxon>Cyprininae</taxon>
        <taxon>Cyprinus</taxon>
    </lineage>
</organism>
<dbReference type="Pfam" id="PF07686">
    <property type="entry name" value="V-set"/>
    <property type="match status" value="2"/>
</dbReference>
<dbReference type="SUPFAM" id="SSF48726">
    <property type="entry name" value="Immunoglobulin"/>
    <property type="match status" value="5"/>
</dbReference>
<evidence type="ECO:0000313" key="7">
    <source>
        <dbReference type="Ensembl" id="ENSCCRP00015085127.1"/>
    </source>
</evidence>
<evidence type="ECO:0000313" key="8">
    <source>
        <dbReference type="Proteomes" id="UP000694700"/>
    </source>
</evidence>
<dbReference type="InterPro" id="IPR007110">
    <property type="entry name" value="Ig-like_dom"/>
</dbReference>
<reference evidence="7" key="1">
    <citation type="submission" date="2025-08" db="UniProtKB">
        <authorList>
            <consortium name="Ensembl"/>
        </authorList>
    </citation>
    <scope>IDENTIFICATION</scope>
</reference>
<dbReference type="CDD" id="cd05716">
    <property type="entry name" value="IgV_pIgR_like"/>
    <property type="match status" value="1"/>
</dbReference>
<dbReference type="InterPro" id="IPR013106">
    <property type="entry name" value="Ig_V-set"/>
</dbReference>
<dbReference type="Gene3D" id="2.60.40.10">
    <property type="entry name" value="Immunoglobulins"/>
    <property type="match status" value="6"/>
</dbReference>
<dbReference type="Ensembl" id="ENSCCRT00015087895.1">
    <property type="protein sequence ID" value="ENSCCRP00015085127.1"/>
    <property type="gene ID" value="ENSCCRG00015034347.1"/>
</dbReference>
<dbReference type="AlphaFoldDB" id="A0A8C1XNU2"/>
<proteinExistence type="predicted"/>
<evidence type="ECO:0000256" key="2">
    <source>
        <dbReference type="ARBA" id="ARBA00022692"/>
    </source>
</evidence>
<evidence type="ECO:0000259" key="6">
    <source>
        <dbReference type="PROSITE" id="PS50835"/>
    </source>
</evidence>
<evidence type="ECO:0000256" key="5">
    <source>
        <dbReference type="SAM" id="SignalP"/>
    </source>
</evidence>
<feature type="chain" id="PRO_5034663985" description="Ig-like domain-containing protein" evidence="5">
    <location>
        <begin position="20"/>
        <end position="732"/>
    </location>
</feature>
<protein>
    <recommendedName>
        <fullName evidence="6">Ig-like domain-containing protein</fullName>
    </recommendedName>
</protein>
<dbReference type="InterPro" id="IPR013783">
    <property type="entry name" value="Ig-like_fold"/>
</dbReference>
<evidence type="ECO:0000256" key="3">
    <source>
        <dbReference type="ARBA" id="ARBA00023136"/>
    </source>
</evidence>
<dbReference type="PANTHER" id="PTHR11860">
    <property type="entry name" value="POLYMERIC-IMMUNOGLOBULIN RECEPTOR"/>
    <property type="match status" value="1"/>
</dbReference>
<evidence type="ECO:0000256" key="4">
    <source>
        <dbReference type="SAM" id="Phobius"/>
    </source>
</evidence>
<dbReference type="PANTHER" id="PTHR11860:SF118">
    <property type="entry name" value="CMRF35-LIKE MOLECULE 3-RELATED"/>
    <property type="match status" value="1"/>
</dbReference>
<keyword evidence="3 4" id="KW-0472">Membrane</keyword>
<dbReference type="SMART" id="SM00409">
    <property type="entry name" value="IG"/>
    <property type="match status" value="5"/>
</dbReference>
<dbReference type="InterPro" id="IPR036179">
    <property type="entry name" value="Ig-like_dom_sf"/>
</dbReference>
<sequence length="732" mass="83437">MKILLIFFTFYLMSGAAKAIDVSGYSGGSVLVDSGKLWFSDSAKYMHKLHEWGTITYNMKHEKWINEGRFTLFKNNEGNLMIYIRDLNKRDAGRYQIRVEGKWSIDMTLKVEEEICCKMSKRVMVNIGETATFSCEYSYSHINDFKIIFKEGRDSIDTICSRWNKTERFSISDDKHKNLFSVRITAVTPDDGGVYLCGVWINRHSYSYYIITTVDLHIMTKVGVSRVSGYSGGGLMIKCEHPQYKTKPKYICKESDGCSERKNPGFWGSFHKIGTPKAQISWDDPWEEWMENGDVSLYDDTRAGVLMVFFRELKAADAGTYRCGVEVSRYNESFTELQLSIIHDVKYPMVVTKTAYLGEVHISCQLPEEHKVHFCKEDDNHICQNISSSKVTEMSGSSERNEERVVTVSISNVSVRDAGVYWCGAETRDTYLTFISLTTKIQLNLIMPPVVRREGESAEIFCPYDSIYKSKPKSLCKGKCSTRDRNPLSETVREEKETKTDRLILKDDVTASVFTGSITALTAEDAGKYWCAVTLETELNYLHTHLMVIMNEELNLTKYEGDDVSIQCKHQDEDQKSFCKAHEASMCVKDGVSLETIRDDRFSFSDEASAGVFTVNITDLREEDSGIYWCGDHVITEVHLNIKRGFSMIIIISVCVILLLIAGFTLTVCTLRHERRGDAHSQLPTIPSDELLYTAVSFQKHPEESLSDATVRFSKNEIHSDYASVSHRMRLN</sequence>
<comment type="subcellular location">
    <subcellularLocation>
        <location evidence="1">Membrane</location>
    </subcellularLocation>
</comment>
<keyword evidence="5" id="KW-0732">Signal</keyword>
<dbReference type="PROSITE" id="PS50835">
    <property type="entry name" value="IG_LIKE"/>
    <property type="match status" value="1"/>
</dbReference>
<name>A0A8C1XNU2_CYPCA</name>
<dbReference type="SMART" id="SM00406">
    <property type="entry name" value="IGv"/>
    <property type="match status" value="2"/>
</dbReference>
<keyword evidence="2 4" id="KW-0812">Transmembrane</keyword>
<dbReference type="InterPro" id="IPR003599">
    <property type="entry name" value="Ig_sub"/>
</dbReference>
<feature type="signal peptide" evidence="5">
    <location>
        <begin position="1"/>
        <end position="19"/>
    </location>
</feature>
<feature type="transmembrane region" description="Helical" evidence="4">
    <location>
        <begin position="646"/>
        <end position="671"/>
    </location>
</feature>
<keyword evidence="4" id="KW-1133">Transmembrane helix</keyword>
<feature type="domain" description="Ig-like" evidence="6">
    <location>
        <begin position="128"/>
        <end position="199"/>
    </location>
</feature>
<dbReference type="GO" id="GO:0005886">
    <property type="term" value="C:plasma membrane"/>
    <property type="evidence" value="ECO:0007669"/>
    <property type="project" value="TreeGrafter"/>
</dbReference>